<keyword evidence="2" id="KW-1185">Reference proteome</keyword>
<dbReference type="Gramene" id="OMO86154">
    <property type="protein sequence ID" value="OMO86154"/>
    <property type="gene ID" value="CCACVL1_09769"/>
</dbReference>
<evidence type="ECO:0000313" key="2">
    <source>
        <dbReference type="Proteomes" id="UP000188268"/>
    </source>
</evidence>
<proteinExistence type="predicted"/>
<evidence type="ECO:0000313" key="1">
    <source>
        <dbReference type="EMBL" id="OMO86154.1"/>
    </source>
</evidence>
<name>A0A1R3IUB3_COCAP</name>
<accession>A0A1R3IUB3</accession>
<sequence>MVGFIESVNGGIDRFIYFRFNQNGFMKFNSRISRLP</sequence>
<dbReference type="Proteomes" id="UP000188268">
    <property type="component" value="Unassembled WGS sequence"/>
</dbReference>
<organism evidence="1 2">
    <name type="scientific">Corchorus capsularis</name>
    <name type="common">Jute</name>
    <dbReference type="NCBI Taxonomy" id="210143"/>
    <lineage>
        <taxon>Eukaryota</taxon>
        <taxon>Viridiplantae</taxon>
        <taxon>Streptophyta</taxon>
        <taxon>Embryophyta</taxon>
        <taxon>Tracheophyta</taxon>
        <taxon>Spermatophyta</taxon>
        <taxon>Magnoliopsida</taxon>
        <taxon>eudicotyledons</taxon>
        <taxon>Gunneridae</taxon>
        <taxon>Pentapetalae</taxon>
        <taxon>rosids</taxon>
        <taxon>malvids</taxon>
        <taxon>Malvales</taxon>
        <taxon>Malvaceae</taxon>
        <taxon>Grewioideae</taxon>
        <taxon>Apeibeae</taxon>
        <taxon>Corchorus</taxon>
    </lineage>
</organism>
<comment type="caution">
    <text evidence="1">The sequence shown here is derived from an EMBL/GenBank/DDBJ whole genome shotgun (WGS) entry which is preliminary data.</text>
</comment>
<protein>
    <submittedName>
        <fullName evidence="1">Uncharacterized protein</fullName>
    </submittedName>
</protein>
<dbReference type="AlphaFoldDB" id="A0A1R3IUB3"/>
<gene>
    <name evidence="1" type="ORF">CCACVL1_09769</name>
</gene>
<dbReference type="EMBL" id="AWWV01009508">
    <property type="protein sequence ID" value="OMO86154.1"/>
    <property type="molecule type" value="Genomic_DNA"/>
</dbReference>
<reference evidence="1 2" key="1">
    <citation type="submission" date="2013-09" db="EMBL/GenBank/DDBJ databases">
        <title>Corchorus capsularis genome sequencing.</title>
        <authorList>
            <person name="Alam M."/>
            <person name="Haque M.S."/>
            <person name="Islam M.S."/>
            <person name="Emdad E.M."/>
            <person name="Islam M.M."/>
            <person name="Ahmed B."/>
            <person name="Halim A."/>
            <person name="Hossen Q.M.M."/>
            <person name="Hossain M.Z."/>
            <person name="Ahmed R."/>
            <person name="Khan M.M."/>
            <person name="Islam R."/>
            <person name="Rashid M.M."/>
            <person name="Khan S.A."/>
            <person name="Rahman M.S."/>
            <person name="Alam M."/>
        </authorList>
    </citation>
    <scope>NUCLEOTIDE SEQUENCE [LARGE SCALE GENOMIC DNA]</scope>
    <source>
        <strain evidence="2">cv. CVL-1</strain>
        <tissue evidence="1">Whole seedling</tissue>
    </source>
</reference>